<sequence length="140" mass="15061">MDEILFHVMNIAHSATSYTTMLKTHMISPLKQYAASQPDLMNIALLLVIVYLSLSILGMASRWIYSVVITTLRLLLFVVVIGGGIWVWQRGPQKSQSDFLKVVEVVSEGVSAAAAGKGPGGGPGGMGGAGAGFERQRYEY</sequence>
<reference evidence="2 3" key="1">
    <citation type="journal article" date="2010" name="Nature">
        <title>Perigord black truffle genome uncovers evolutionary origins and mechanisms of symbiosis.</title>
        <authorList>
            <person name="Martin F."/>
            <person name="Kohler A."/>
            <person name="Murat C."/>
            <person name="Balestrini R."/>
            <person name="Coutinho P.M."/>
            <person name="Jaillon O."/>
            <person name="Montanini B."/>
            <person name="Morin E."/>
            <person name="Noel B."/>
            <person name="Percudani R."/>
            <person name="Porcel B."/>
            <person name="Rubini A."/>
            <person name="Amicucci A."/>
            <person name="Amselem J."/>
            <person name="Anthouard V."/>
            <person name="Arcioni S."/>
            <person name="Artiguenave F."/>
            <person name="Aury J.M."/>
            <person name="Ballario P."/>
            <person name="Bolchi A."/>
            <person name="Brenna A."/>
            <person name="Brun A."/>
            <person name="Buee M."/>
            <person name="Cantarel B."/>
            <person name="Chevalier G."/>
            <person name="Couloux A."/>
            <person name="Da Silva C."/>
            <person name="Denoeud F."/>
            <person name="Duplessis S."/>
            <person name="Ghignone S."/>
            <person name="Hilselberger B."/>
            <person name="Iotti M."/>
            <person name="Marcais B."/>
            <person name="Mello A."/>
            <person name="Miranda M."/>
            <person name="Pacioni G."/>
            <person name="Quesneville H."/>
            <person name="Riccioni C."/>
            <person name="Ruotolo R."/>
            <person name="Splivallo R."/>
            <person name="Stocchi V."/>
            <person name="Tisserant E."/>
            <person name="Viscomi A.R."/>
            <person name="Zambonelli A."/>
            <person name="Zampieri E."/>
            <person name="Henrissat B."/>
            <person name="Lebrun M.H."/>
            <person name="Paolocci F."/>
            <person name="Bonfante P."/>
            <person name="Ottonello S."/>
            <person name="Wincker P."/>
        </authorList>
    </citation>
    <scope>NUCLEOTIDE SEQUENCE [LARGE SCALE GENOMIC DNA]</scope>
    <source>
        <strain evidence="2 3">Mel28</strain>
    </source>
</reference>
<gene>
    <name evidence="2" type="ORF">GSTUM_00003468001</name>
</gene>
<feature type="transmembrane region" description="Helical" evidence="1">
    <location>
        <begin position="63"/>
        <end position="88"/>
    </location>
</feature>
<proteinExistence type="predicted"/>
<keyword evidence="1" id="KW-0812">Transmembrane</keyword>
<name>D5G9Z5_TUBMM</name>
<evidence type="ECO:0000313" key="2">
    <source>
        <dbReference type="EMBL" id="CAZ81338.1"/>
    </source>
</evidence>
<dbReference type="AlphaFoldDB" id="D5G9Z5"/>
<protein>
    <submittedName>
        <fullName evidence="2">(Perigord truffle) hypothetical protein</fullName>
    </submittedName>
</protein>
<evidence type="ECO:0000256" key="1">
    <source>
        <dbReference type="SAM" id="Phobius"/>
    </source>
</evidence>
<dbReference type="HOGENOM" id="CLU_1836579_0_0_1"/>
<dbReference type="eggNOG" id="ENOG502T2BZ">
    <property type="taxonomic scope" value="Eukaryota"/>
</dbReference>
<dbReference type="Pfam" id="PF12716">
    <property type="entry name" value="Apq12"/>
    <property type="match status" value="1"/>
</dbReference>
<keyword evidence="1" id="KW-0472">Membrane</keyword>
<dbReference type="InterPro" id="IPR024316">
    <property type="entry name" value="APQ12"/>
</dbReference>
<evidence type="ECO:0000313" key="3">
    <source>
        <dbReference type="Proteomes" id="UP000006911"/>
    </source>
</evidence>
<dbReference type="EMBL" id="FN430068">
    <property type="protein sequence ID" value="CAZ81338.1"/>
    <property type="molecule type" value="Genomic_DNA"/>
</dbReference>
<feature type="transmembrane region" description="Helical" evidence="1">
    <location>
        <begin position="40"/>
        <end position="57"/>
    </location>
</feature>
<dbReference type="KEGG" id="tml:GSTUM_00003468001"/>
<dbReference type="InParanoid" id="D5G9Z5"/>
<keyword evidence="3" id="KW-1185">Reference proteome</keyword>
<keyword evidence="1" id="KW-1133">Transmembrane helix</keyword>
<dbReference type="Proteomes" id="UP000006911">
    <property type="component" value="Unassembled WGS sequence"/>
</dbReference>
<organism evidence="2 3">
    <name type="scientific">Tuber melanosporum (strain Mel28)</name>
    <name type="common">Perigord black truffle</name>
    <dbReference type="NCBI Taxonomy" id="656061"/>
    <lineage>
        <taxon>Eukaryota</taxon>
        <taxon>Fungi</taxon>
        <taxon>Dikarya</taxon>
        <taxon>Ascomycota</taxon>
        <taxon>Pezizomycotina</taxon>
        <taxon>Pezizomycetes</taxon>
        <taxon>Pezizales</taxon>
        <taxon>Tuberaceae</taxon>
        <taxon>Tuber</taxon>
    </lineage>
</organism>
<accession>D5G9Z5</accession>